<sequence>MLGADYHDGKVRKPGAHMGAENHPRTAYERDVYTSSPDQRVGDTVCARSGQRPRQGCLCSFQADSISSRRLTFSGVRQVYECI</sequence>
<dbReference type="VEuPathDB" id="FungiDB:MPH_12128"/>
<feature type="region of interest" description="Disordered" evidence="1">
    <location>
        <begin position="1"/>
        <end position="41"/>
    </location>
</feature>
<dbReference type="EMBL" id="AHHD01000504">
    <property type="protein sequence ID" value="EKG10745.1"/>
    <property type="molecule type" value="Genomic_DNA"/>
</dbReference>
<accession>K2S1X8</accession>
<dbReference type="AlphaFoldDB" id="K2S1X8"/>
<evidence type="ECO:0000313" key="2">
    <source>
        <dbReference type="EMBL" id="EKG10745.1"/>
    </source>
</evidence>
<dbReference type="HOGENOM" id="CLU_2543004_0_0_1"/>
<feature type="compositionally biased region" description="Basic and acidic residues" evidence="1">
    <location>
        <begin position="1"/>
        <end position="11"/>
    </location>
</feature>
<dbReference type="InParanoid" id="K2S1X8"/>
<comment type="caution">
    <text evidence="2">The sequence shown here is derived from an EMBL/GenBank/DDBJ whole genome shotgun (WGS) entry which is preliminary data.</text>
</comment>
<proteinExistence type="predicted"/>
<evidence type="ECO:0000256" key="1">
    <source>
        <dbReference type="SAM" id="MobiDB-lite"/>
    </source>
</evidence>
<reference evidence="2 3" key="1">
    <citation type="journal article" date="2012" name="BMC Genomics">
        <title>Tools to kill: Genome of one of the most destructive plant pathogenic fungi Macrophomina phaseolina.</title>
        <authorList>
            <person name="Islam M.S."/>
            <person name="Haque M.S."/>
            <person name="Islam M.M."/>
            <person name="Emdad E.M."/>
            <person name="Halim A."/>
            <person name="Hossen Q.M.M."/>
            <person name="Hossain M.Z."/>
            <person name="Ahmed B."/>
            <person name="Rahim S."/>
            <person name="Rahman M.S."/>
            <person name="Alam M.M."/>
            <person name="Hou S."/>
            <person name="Wan X."/>
            <person name="Saito J.A."/>
            <person name="Alam M."/>
        </authorList>
    </citation>
    <scope>NUCLEOTIDE SEQUENCE [LARGE SCALE GENOMIC DNA]</scope>
    <source>
        <strain evidence="2 3">MS6</strain>
    </source>
</reference>
<dbReference type="Proteomes" id="UP000007129">
    <property type="component" value="Unassembled WGS sequence"/>
</dbReference>
<feature type="compositionally biased region" description="Basic and acidic residues" evidence="1">
    <location>
        <begin position="20"/>
        <end position="32"/>
    </location>
</feature>
<evidence type="ECO:0000313" key="3">
    <source>
        <dbReference type="Proteomes" id="UP000007129"/>
    </source>
</evidence>
<protein>
    <submittedName>
        <fullName evidence="2">Uncharacterized protein</fullName>
    </submittedName>
</protein>
<gene>
    <name evidence="2" type="ORF">MPH_12128</name>
</gene>
<name>K2S1X8_MACPH</name>
<organism evidence="2 3">
    <name type="scientific">Macrophomina phaseolina (strain MS6)</name>
    <name type="common">Charcoal rot fungus</name>
    <dbReference type="NCBI Taxonomy" id="1126212"/>
    <lineage>
        <taxon>Eukaryota</taxon>
        <taxon>Fungi</taxon>
        <taxon>Dikarya</taxon>
        <taxon>Ascomycota</taxon>
        <taxon>Pezizomycotina</taxon>
        <taxon>Dothideomycetes</taxon>
        <taxon>Dothideomycetes incertae sedis</taxon>
        <taxon>Botryosphaeriales</taxon>
        <taxon>Botryosphaeriaceae</taxon>
        <taxon>Macrophomina</taxon>
    </lineage>
</organism>